<proteinExistence type="predicted"/>
<dbReference type="EMBL" id="OU503044">
    <property type="protein sequence ID" value="CAI9767297.1"/>
    <property type="molecule type" value="Genomic_DNA"/>
</dbReference>
<dbReference type="Proteomes" id="UP000834106">
    <property type="component" value="Chromosome 9"/>
</dbReference>
<reference evidence="1" key="1">
    <citation type="submission" date="2023-05" db="EMBL/GenBank/DDBJ databases">
        <authorList>
            <person name="Huff M."/>
        </authorList>
    </citation>
    <scope>NUCLEOTIDE SEQUENCE</scope>
</reference>
<evidence type="ECO:0000313" key="1">
    <source>
        <dbReference type="EMBL" id="CAI9767297.1"/>
    </source>
</evidence>
<gene>
    <name evidence="1" type="ORF">FPE_LOCUS14727</name>
</gene>
<sequence length="121" mass="13515">MEALFGGGNITAVKPKAQCGGCDCSWRLRSVRWRLCFSISVSKAHVDGLSYLFPSPAMKSSSYSGGSEESGSLWHDRAEELSSSFRCTSLSEIRYIKARFWCFTAQQLVQLDRVLKLAHEN</sequence>
<organism evidence="1 2">
    <name type="scientific">Fraxinus pennsylvanica</name>
    <dbReference type="NCBI Taxonomy" id="56036"/>
    <lineage>
        <taxon>Eukaryota</taxon>
        <taxon>Viridiplantae</taxon>
        <taxon>Streptophyta</taxon>
        <taxon>Embryophyta</taxon>
        <taxon>Tracheophyta</taxon>
        <taxon>Spermatophyta</taxon>
        <taxon>Magnoliopsida</taxon>
        <taxon>eudicotyledons</taxon>
        <taxon>Gunneridae</taxon>
        <taxon>Pentapetalae</taxon>
        <taxon>asterids</taxon>
        <taxon>lamiids</taxon>
        <taxon>Lamiales</taxon>
        <taxon>Oleaceae</taxon>
        <taxon>Oleeae</taxon>
        <taxon>Fraxinus</taxon>
    </lineage>
</organism>
<name>A0AAD1ZCI3_9LAMI</name>
<accession>A0AAD1ZCI3</accession>
<evidence type="ECO:0000313" key="2">
    <source>
        <dbReference type="Proteomes" id="UP000834106"/>
    </source>
</evidence>
<keyword evidence="2" id="KW-1185">Reference proteome</keyword>
<protein>
    <submittedName>
        <fullName evidence="1">Uncharacterized protein</fullName>
    </submittedName>
</protein>
<dbReference type="AlphaFoldDB" id="A0AAD1ZCI3"/>